<dbReference type="HOGENOM" id="CLU_2416257_0_0_1"/>
<evidence type="ECO:0000313" key="4">
    <source>
        <dbReference type="Proteomes" id="UP000017836"/>
    </source>
</evidence>
<organism evidence="3 4">
    <name type="scientific">Amborella trichopoda</name>
    <dbReference type="NCBI Taxonomy" id="13333"/>
    <lineage>
        <taxon>Eukaryota</taxon>
        <taxon>Viridiplantae</taxon>
        <taxon>Streptophyta</taxon>
        <taxon>Embryophyta</taxon>
        <taxon>Tracheophyta</taxon>
        <taxon>Spermatophyta</taxon>
        <taxon>Magnoliopsida</taxon>
        <taxon>Amborellales</taxon>
        <taxon>Amborellaceae</taxon>
        <taxon>Amborella</taxon>
    </lineage>
</organism>
<feature type="transmembrane region" description="Helical" evidence="2">
    <location>
        <begin position="66"/>
        <end position="86"/>
    </location>
</feature>
<evidence type="ECO:0000256" key="1">
    <source>
        <dbReference type="SAM" id="MobiDB-lite"/>
    </source>
</evidence>
<proteinExistence type="predicted"/>
<evidence type="ECO:0000313" key="3">
    <source>
        <dbReference type="EMBL" id="ERM97715.1"/>
    </source>
</evidence>
<name>W1NRS6_AMBTC</name>
<keyword evidence="2" id="KW-1133">Transmembrane helix</keyword>
<dbReference type="Proteomes" id="UP000017836">
    <property type="component" value="Unassembled WGS sequence"/>
</dbReference>
<protein>
    <submittedName>
        <fullName evidence="3">Uncharacterized protein</fullName>
    </submittedName>
</protein>
<feature type="region of interest" description="Disordered" evidence="1">
    <location>
        <begin position="1"/>
        <end position="20"/>
    </location>
</feature>
<keyword evidence="4" id="KW-1185">Reference proteome</keyword>
<dbReference type="EMBL" id="KI395895">
    <property type="protein sequence ID" value="ERM97715.1"/>
    <property type="molecule type" value="Genomic_DNA"/>
</dbReference>
<gene>
    <name evidence="3" type="ORF">AMTR_s00121p00092760</name>
</gene>
<dbReference type="AlphaFoldDB" id="W1NRS6"/>
<sequence>MAARLTNRAQRYSRRDASDGNTLAAMLQMATQARGDASDGKALGDTPDGDAPSLCMTLLQSALVQFLFLSSFTMLGLLTWLVLHFLPPTAAR</sequence>
<evidence type="ECO:0000256" key="2">
    <source>
        <dbReference type="SAM" id="Phobius"/>
    </source>
</evidence>
<accession>W1NRS6</accession>
<keyword evidence="2" id="KW-0472">Membrane</keyword>
<dbReference type="Gramene" id="ERM97715">
    <property type="protein sequence ID" value="ERM97715"/>
    <property type="gene ID" value="AMTR_s00121p00092760"/>
</dbReference>
<keyword evidence="2" id="KW-0812">Transmembrane</keyword>
<reference evidence="4" key="1">
    <citation type="journal article" date="2013" name="Science">
        <title>The Amborella genome and the evolution of flowering plants.</title>
        <authorList>
            <consortium name="Amborella Genome Project"/>
        </authorList>
    </citation>
    <scope>NUCLEOTIDE SEQUENCE [LARGE SCALE GENOMIC DNA]</scope>
</reference>